<proteinExistence type="predicted"/>
<dbReference type="EMBL" id="UIDG01000001">
    <property type="protein sequence ID" value="SUS03276.1"/>
    <property type="molecule type" value="Genomic_DNA"/>
</dbReference>
<accession>A0A380T973</accession>
<dbReference type="Pfam" id="PF25876">
    <property type="entry name" value="HH_MFP_RND"/>
    <property type="match status" value="1"/>
</dbReference>
<dbReference type="PANTHER" id="PTHR30158:SF24">
    <property type="entry name" value="HLYD FAMILY SECRETION PROTEIN"/>
    <property type="match status" value="1"/>
</dbReference>
<evidence type="ECO:0000259" key="5">
    <source>
        <dbReference type="Pfam" id="PF25967"/>
    </source>
</evidence>
<dbReference type="Pfam" id="PF25967">
    <property type="entry name" value="RND-MFP_C"/>
    <property type="match status" value="1"/>
</dbReference>
<feature type="domain" description="Multidrug resistance protein MdtA-like barrel-sandwich hybrid" evidence="3">
    <location>
        <begin position="64"/>
        <end position="190"/>
    </location>
</feature>
<evidence type="ECO:0000256" key="1">
    <source>
        <dbReference type="ARBA" id="ARBA00004196"/>
    </source>
</evidence>
<dbReference type="GO" id="GO:0046677">
    <property type="term" value="P:response to antibiotic"/>
    <property type="evidence" value="ECO:0007669"/>
    <property type="project" value="TreeGrafter"/>
</dbReference>
<protein>
    <submittedName>
        <fullName evidence="6">Multidrug-efflux system secretion protein, HlyD family</fullName>
    </submittedName>
</protein>
<dbReference type="PANTHER" id="PTHR30158">
    <property type="entry name" value="ACRA/E-RELATED COMPONENT OF DRUG EFFLUX TRANSPORTER"/>
    <property type="match status" value="1"/>
</dbReference>
<dbReference type="Pfam" id="PF25917">
    <property type="entry name" value="BSH_RND"/>
    <property type="match status" value="1"/>
</dbReference>
<dbReference type="Gene3D" id="2.40.50.100">
    <property type="match status" value="1"/>
</dbReference>
<evidence type="ECO:0000259" key="4">
    <source>
        <dbReference type="Pfam" id="PF25944"/>
    </source>
</evidence>
<organism evidence="6">
    <name type="scientific">metagenome</name>
    <dbReference type="NCBI Taxonomy" id="256318"/>
    <lineage>
        <taxon>unclassified sequences</taxon>
        <taxon>metagenomes</taxon>
    </lineage>
</organism>
<dbReference type="GO" id="GO:0022857">
    <property type="term" value="F:transmembrane transporter activity"/>
    <property type="evidence" value="ECO:0007669"/>
    <property type="project" value="InterPro"/>
</dbReference>
<dbReference type="NCBIfam" id="TIGR01730">
    <property type="entry name" value="RND_mfp"/>
    <property type="match status" value="1"/>
</dbReference>
<dbReference type="Gene3D" id="2.40.30.170">
    <property type="match status" value="1"/>
</dbReference>
<sequence length="374" mass="39649">MHATLKILLASASFGLALIASGCGDKAAGATAAPPTPMVTVAAPLKESVTDWNEFVGRFEPTQHVDVRARAGGFLQSVNFTDGQTVKKGQLLFTLDPRPAQAALASAQADEVVARKAFDRGAMLMQEGAISKEEFDKRRATLDVASAALRARQLDLEFTRVVAPASGTVSDRKVDAGNVITGGSSAGDLLTTIVSTSPIYFSFEVSESEMLKYQRQAEKNGGRIEIRLQDEPDYTWTGVVDFSDNAISDGAGTLRMRAKVDNPKGFLKPGMFGHARVASAQQYDAMLIPDTAVVSDGPRKIVYVVGAGGEVGVKPLETGPVVDGLRVVRSGLDASDQVIVNGVQRAQPGMTVQAKPTTITRTAELDLPKTTRAE</sequence>
<feature type="domain" description="Multidrug resistance protein MdtA-like beta-barrel" evidence="4">
    <location>
        <begin position="198"/>
        <end position="278"/>
    </location>
</feature>
<evidence type="ECO:0000313" key="6">
    <source>
        <dbReference type="EMBL" id="SUS03276.1"/>
    </source>
</evidence>
<dbReference type="InterPro" id="IPR058627">
    <property type="entry name" value="MdtA-like_C"/>
</dbReference>
<dbReference type="Gene3D" id="1.10.287.470">
    <property type="entry name" value="Helix hairpin bin"/>
    <property type="match status" value="1"/>
</dbReference>
<dbReference type="GO" id="GO:0005886">
    <property type="term" value="C:plasma membrane"/>
    <property type="evidence" value="ECO:0007669"/>
    <property type="project" value="TreeGrafter"/>
</dbReference>
<gene>
    <name evidence="6" type="ORF">DF3PB_10029</name>
</gene>
<dbReference type="InterPro" id="IPR058626">
    <property type="entry name" value="MdtA-like_b-barrel"/>
</dbReference>
<dbReference type="SUPFAM" id="SSF111369">
    <property type="entry name" value="HlyD-like secretion proteins"/>
    <property type="match status" value="1"/>
</dbReference>
<dbReference type="Gene3D" id="2.40.420.20">
    <property type="match status" value="1"/>
</dbReference>
<feature type="domain" description="Multidrug resistance protein MdtA-like C-terminal permuted SH3" evidence="5">
    <location>
        <begin position="284"/>
        <end position="345"/>
    </location>
</feature>
<dbReference type="InterPro" id="IPR006143">
    <property type="entry name" value="RND_pump_MFP"/>
</dbReference>
<name>A0A380T973_9ZZZZ</name>
<evidence type="ECO:0000259" key="2">
    <source>
        <dbReference type="Pfam" id="PF25876"/>
    </source>
</evidence>
<evidence type="ECO:0000259" key="3">
    <source>
        <dbReference type="Pfam" id="PF25917"/>
    </source>
</evidence>
<reference evidence="6" key="1">
    <citation type="submission" date="2018-07" db="EMBL/GenBank/DDBJ databases">
        <authorList>
            <person name="Quirk P.G."/>
            <person name="Krulwich T.A."/>
        </authorList>
    </citation>
    <scope>NUCLEOTIDE SEQUENCE</scope>
</reference>
<comment type="subcellular location">
    <subcellularLocation>
        <location evidence="1">Cell envelope</location>
    </subcellularLocation>
</comment>
<dbReference type="InterPro" id="IPR058625">
    <property type="entry name" value="MdtA-like_BSH"/>
</dbReference>
<dbReference type="PROSITE" id="PS51257">
    <property type="entry name" value="PROKAR_LIPOPROTEIN"/>
    <property type="match status" value="1"/>
</dbReference>
<dbReference type="GO" id="GO:0030313">
    <property type="term" value="C:cell envelope"/>
    <property type="evidence" value="ECO:0007669"/>
    <property type="project" value="UniProtKB-SubCell"/>
</dbReference>
<dbReference type="AlphaFoldDB" id="A0A380T973"/>
<dbReference type="InterPro" id="IPR058624">
    <property type="entry name" value="MdtA-like_HH"/>
</dbReference>
<dbReference type="Pfam" id="PF25944">
    <property type="entry name" value="Beta-barrel_RND"/>
    <property type="match status" value="1"/>
</dbReference>
<feature type="domain" description="Multidrug resistance protein MdtA-like alpha-helical hairpin" evidence="2">
    <location>
        <begin position="99"/>
        <end position="158"/>
    </location>
</feature>